<name>A0A183G575_HELPZ</name>
<proteinExistence type="predicted"/>
<feature type="region of interest" description="Disordered" evidence="1">
    <location>
        <begin position="36"/>
        <end position="62"/>
    </location>
</feature>
<dbReference type="WBParaSite" id="HPBE_0001673701-mRNA-1">
    <property type="protein sequence ID" value="HPBE_0001673701-mRNA-1"/>
    <property type="gene ID" value="HPBE_0001673701"/>
</dbReference>
<keyword evidence="2" id="KW-1185">Reference proteome</keyword>
<sequence length="62" mass="7100">LPNQKSNEAAKTIGGLKVSERPYWFGTGLLPSLHPHQSTAWKLAHRRPPRRPVAERRSPRYT</sequence>
<dbReference type="Proteomes" id="UP000050761">
    <property type="component" value="Unassembled WGS sequence"/>
</dbReference>
<evidence type="ECO:0000313" key="2">
    <source>
        <dbReference type="Proteomes" id="UP000050761"/>
    </source>
</evidence>
<evidence type="ECO:0000313" key="3">
    <source>
        <dbReference type="WBParaSite" id="HPBE_0001673701-mRNA-1"/>
    </source>
</evidence>
<protein>
    <submittedName>
        <fullName evidence="3">Ovule protein</fullName>
    </submittedName>
</protein>
<accession>A0A183G575</accession>
<dbReference type="AlphaFoldDB" id="A0A183G575"/>
<feature type="compositionally biased region" description="Basic and acidic residues" evidence="1">
    <location>
        <begin position="52"/>
        <end position="62"/>
    </location>
</feature>
<reference evidence="3" key="1">
    <citation type="submission" date="2019-09" db="UniProtKB">
        <authorList>
            <consortium name="WormBaseParasite"/>
        </authorList>
    </citation>
    <scope>IDENTIFICATION</scope>
</reference>
<evidence type="ECO:0000256" key="1">
    <source>
        <dbReference type="SAM" id="MobiDB-lite"/>
    </source>
</evidence>
<organism evidence="2 3">
    <name type="scientific">Heligmosomoides polygyrus</name>
    <name type="common">Parasitic roundworm</name>
    <dbReference type="NCBI Taxonomy" id="6339"/>
    <lineage>
        <taxon>Eukaryota</taxon>
        <taxon>Metazoa</taxon>
        <taxon>Ecdysozoa</taxon>
        <taxon>Nematoda</taxon>
        <taxon>Chromadorea</taxon>
        <taxon>Rhabditida</taxon>
        <taxon>Rhabditina</taxon>
        <taxon>Rhabditomorpha</taxon>
        <taxon>Strongyloidea</taxon>
        <taxon>Heligmosomidae</taxon>
        <taxon>Heligmosomoides</taxon>
    </lineage>
</organism>